<proteinExistence type="predicted"/>
<dbReference type="RefSeq" id="WP_307268448.1">
    <property type="nucleotide sequence ID" value="NZ_JAUSVX010000001.1"/>
</dbReference>
<keyword evidence="2" id="KW-1185">Reference proteome</keyword>
<evidence type="ECO:0000313" key="1">
    <source>
        <dbReference type="EMBL" id="MDQ0467990.1"/>
    </source>
</evidence>
<reference evidence="1 2" key="1">
    <citation type="submission" date="2023-07" db="EMBL/GenBank/DDBJ databases">
        <title>Genomic Encyclopedia of Type Strains, Phase IV (KMG-IV): sequencing the most valuable type-strain genomes for metagenomic binning, comparative biology and taxonomic classification.</title>
        <authorList>
            <person name="Goeker M."/>
        </authorList>
    </citation>
    <scope>NUCLEOTIDE SEQUENCE [LARGE SCALE GENOMIC DNA]</scope>
    <source>
        <strain evidence="1 2">DSM 19619</strain>
    </source>
</reference>
<organism evidence="1 2">
    <name type="scientific">Labrys wisconsinensis</name>
    <dbReference type="NCBI Taxonomy" id="425677"/>
    <lineage>
        <taxon>Bacteria</taxon>
        <taxon>Pseudomonadati</taxon>
        <taxon>Pseudomonadota</taxon>
        <taxon>Alphaproteobacteria</taxon>
        <taxon>Hyphomicrobiales</taxon>
        <taxon>Xanthobacteraceae</taxon>
        <taxon>Labrys</taxon>
    </lineage>
</organism>
<dbReference type="Proteomes" id="UP001242480">
    <property type="component" value="Unassembled WGS sequence"/>
</dbReference>
<sequence length="67" mass="6925">MDIDKAVAAVTAAGIELTDRRRRDEGDGWILRFSNGASLILLDSGKVTVEGRGAADVAGILDLPAGS</sequence>
<accession>A0ABU0J154</accession>
<evidence type="ECO:0000313" key="2">
    <source>
        <dbReference type="Proteomes" id="UP001242480"/>
    </source>
</evidence>
<protein>
    <submittedName>
        <fullName evidence="1">Uncharacterized protein</fullName>
    </submittedName>
</protein>
<name>A0ABU0J154_9HYPH</name>
<comment type="caution">
    <text evidence="1">The sequence shown here is derived from an EMBL/GenBank/DDBJ whole genome shotgun (WGS) entry which is preliminary data.</text>
</comment>
<gene>
    <name evidence="1" type="ORF">QO011_000985</name>
</gene>
<dbReference type="EMBL" id="JAUSVX010000001">
    <property type="protein sequence ID" value="MDQ0467990.1"/>
    <property type="molecule type" value="Genomic_DNA"/>
</dbReference>